<feature type="compositionally biased region" description="Polar residues" evidence="1">
    <location>
        <begin position="1"/>
        <end position="12"/>
    </location>
</feature>
<accession>A0AA39QAS5</accession>
<dbReference type="EMBL" id="JAUEPU010000009">
    <property type="protein sequence ID" value="KAK0499405.1"/>
    <property type="molecule type" value="Genomic_DNA"/>
</dbReference>
<dbReference type="Pfam" id="PF07173">
    <property type="entry name" value="GRDP-like"/>
    <property type="match status" value="1"/>
</dbReference>
<feature type="region of interest" description="Disordered" evidence="1">
    <location>
        <begin position="1"/>
        <end position="21"/>
    </location>
</feature>
<dbReference type="InterPro" id="IPR009836">
    <property type="entry name" value="GRDP-like"/>
</dbReference>
<organism evidence="2 3">
    <name type="scientific">Armillaria luteobubalina</name>
    <dbReference type="NCBI Taxonomy" id="153913"/>
    <lineage>
        <taxon>Eukaryota</taxon>
        <taxon>Fungi</taxon>
        <taxon>Dikarya</taxon>
        <taxon>Basidiomycota</taxon>
        <taxon>Agaricomycotina</taxon>
        <taxon>Agaricomycetes</taxon>
        <taxon>Agaricomycetidae</taxon>
        <taxon>Agaricales</taxon>
        <taxon>Marasmiineae</taxon>
        <taxon>Physalacriaceae</taxon>
        <taxon>Armillaria</taxon>
    </lineage>
</organism>
<dbReference type="AlphaFoldDB" id="A0AA39QAS5"/>
<evidence type="ECO:0000313" key="2">
    <source>
        <dbReference type="EMBL" id="KAK0499405.1"/>
    </source>
</evidence>
<reference evidence="2" key="1">
    <citation type="submission" date="2023-06" db="EMBL/GenBank/DDBJ databases">
        <authorList>
            <consortium name="Lawrence Berkeley National Laboratory"/>
            <person name="Ahrendt S."/>
            <person name="Sahu N."/>
            <person name="Indic B."/>
            <person name="Wong-Bajracharya J."/>
            <person name="Merenyi Z."/>
            <person name="Ke H.-M."/>
            <person name="Monk M."/>
            <person name="Kocsube S."/>
            <person name="Drula E."/>
            <person name="Lipzen A."/>
            <person name="Balint B."/>
            <person name="Henrissat B."/>
            <person name="Andreopoulos B."/>
            <person name="Martin F.M."/>
            <person name="Harder C.B."/>
            <person name="Rigling D."/>
            <person name="Ford K.L."/>
            <person name="Foster G.D."/>
            <person name="Pangilinan J."/>
            <person name="Papanicolaou A."/>
            <person name="Barry K."/>
            <person name="LaButti K."/>
            <person name="Viragh M."/>
            <person name="Koriabine M."/>
            <person name="Yan M."/>
            <person name="Riley R."/>
            <person name="Champramary S."/>
            <person name="Plett K.L."/>
            <person name="Tsai I.J."/>
            <person name="Slot J."/>
            <person name="Sipos G."/>
            <person name="Plett J."/>
            <person name="Nagy L.G."/>
            <person name="Grigoriev I.V."/>
        </authorList>
    </citation>
    <scope>NUCLEOTIDE SEQUENCE</scope>
    <source>
        <strain evidence="2">HWK02</strain>
    </source>
</reference>
<keyword evidence="3" id="KW-1185">Reference proteome</keyword>
<protein>
    <submittedName>
        <fullName evidence="2">Uncharacterized protein</fullName>
    </submittedName>
</protein>
<dbReference type="PANTHER" id="PTHR34365">
    <property type="entry name" value="ENOLASE (DUF1399)"/>
    <property type="match status" value="1"/>
</dbReference>
<evidence type="ECO:0000256" key="1">
    <source>
        <dbReference type="SAM" id="MobiDB-lite"/>
    </source>
</evidence>
<dbReference type="PANTHER" id="PTHR34365:SF7">
    <property type="entry name" value="GLYCINE-RICH DOMAIN-CONTAINING PROTEIN 1"/>
    <property type="match status" value="1"/>
</dbReference>
<comment type="caution">
    <text evidence="2">The sequence shown here is derived from an EMBL/GenBank/DDBJ whole genome shotgun (WGS) entry which is preliminary data.</text>
</comment>
<gene>
    <name evidence="2" type="ORF">EDD18DRAFT_850917</name>
</gene>
<evidence type="ECO:0000313" key="3">
    <source>
        <dbReference type="Proteomes" id="UP001175228"/>
    </source>
</evidence>
<dbReference type="Proteomes" id="UP001175228">
    <property type="component" value="Unassembled WGS sequence"/>
</dbReference>
<sequence>MDVPPSYSTQPSGADESDAPPSYKLPYPLFIGRRTIQTPLVTISQLKGHLRLLKLFTSLKERVEGLDRSKYRDAPEDKERRWSWFVGLAVERFERWCKELTSADQMDFVNQCLPPIDVIMVWHAYLLNPARYSEDSLRNEHIRILAGTGTWFQDLEQTCYTIDSPPSAACVRTWLQKTRLPYDPFESAIVLTDCDIACPRCPKKVNVRLADSNGTGYLQQDFKTTCTGCWLTITKENLIFHKLVKDLLGTNAVLAGTLHTPDNIENIRCAKAIKGQILNIYPHAFRKGDAKTEEEWVLKIQKKMDYSVEKIQHTMGQRINRSYGGQLLFRIKSAYEDDRIFSLDLIGAVLRQGSFVDKMHKLGWTEPDFFSSSEDEVALKHCTARYHAFLDLMSSSPAGFFVPTLDIDLVWHTHQLMARQYSSDCLEYVRRFADHDDKVAENRLSRAFDITCRAWQDRFGIPYTHCGCPLPGDTIGQRLSRLVSIHKESGPPSHLVPPRDRSDLLAATHPSDHNAVYSFMHQGQVDALRRARLEKRERRIKREEERGISRNRGVGHDPAFLVPVPLYDGYDTGCVATTGHVVGGGGGVGGCAAVVGLVHHRSLTLITLNLFLSFGRVLALVELAALHAAGEVAQHAVVVVVLVAVEVGLLVDEEEEGEEEEAAVIVVVVEIRLELQSTTRSLCSSTSPCNS</sequence>
<name>A0AA39QAS5_9AGAR</name>
<proteinExistence type="predicted"/>